<dbReference type="Proteomes" id="UP000195602">
    <property type="component" value="Unassembled WGS sequence"/>
</dbReference>
<dbReference type="GO" id="GO:0035861">
    <property type="term" value="C:site of double-strand break"/>
    <property type="evidence" value="ECO:0007669"/>
    <property type="project" value="TreeGrafter"/>
</dbReference>
<evidence type="ECO:0000256" key="7">
    <source>
        <dbReference type="ARBA" id="ARBA00023204"/>
    </source>
</evidence>
<keyword evidence="11" id="KW-0239">DNA-directed DNA polymerase</keyword>
<dbReference type="Pfam" id="PF18439">
    <property type="entry name" value="zf_UBZ"/>
    <property type="match status" value="1"/>
</dbReference>
<feature type="compositionally biased region" description="Polar residues" evidence="9">
    <location>
        <begin position="662"/>
        <end position="671"/>
    </location>
</feature>
<reference evidence="11 12" key="1">
    <citation type="submission" date="2017-04" db="EMBL/GenBank/DDBJ databases">
        <title>Draft genome of the yeast Clavispora lusitaniae type strain CBS 6936.</title>
        <authorList>
            <person name="Durrens P."/>
            <person name="Klopp C."/>
            <person name="Biteau N."/>
            <person name="Fitton-Ouhabi V."/>
            <person name="Dementhon K."/>
            <person name="Accoceberry I."/>
            <person name="Sherman D.J."/>
            <person name="Noel T."/>
        </authorList>
    </citation>
    <scope>NUCLEOTIDE SEQUENCE [LARGE SCALE GENOMIC DNA]</scope>
    <source>
        <strain evidence="11 12">CBS 6936</strain>
    </source>
</reference>
<evidence type="ECO:0000256" key="9">
    <source>
        <dbReference type="SAM" id="MobiDB-lite"/>
    </source>
</evidence>
<dbReference type="GO" id="GO:0006281">
    <property type="term" value="P:DNA repair"/>
    <property type="evidence" value="ECO:0007669"/>
    <property type="project" value="UniProtKB-KW"/>
</dbReference>
<evidence type="ECO:0000256" key="4">
    <source>
        <dbReference type="ARBA" id="ARBA00022763"/>
    </source>
</evidence>
<evidence type="ECO:0000256" key="6">
    <source>
        <dbReference type="ARBA" id="ARBA00022833"/>
    </source>
</evidence>
<dbReference type="PIRSF" id="PIRSF036603">
    <property type="entry name" value="DPol_eta"/>
    <property type="match status" value="1"/>
</dbReference>
<comment type="caution">
    <text evidence="11">The sequence shown here is derived from an EMBL/GenBank/DDBJ whole genome shotgun (WGS) entry which is preliminary data.</text>
</comment>
<evidence type="ECO:0000256" key="3">
    <source>
        <dbReference type="ARBA" id="ARBA00022723"/>
    </source>
</evidence>
<keyword evidence="3" id="KW-0479">Metal-binding</keyword>
<dbReference type="GO" id="GO:0070987">
    <property type="term" value="P:error-free translesion synthesis"/>
    <property type="evidence" value="ECO:0007669"/>
    <property type="project" value="UniProtKB-ARBA"/>
</dbReference>
<evidence type="ECO:0000256" key="8">
    <source>
        <dbReference type="ARBA" id="ARBA00023242"/>
    </source>
</evidence>
<gene>
    <name evidence="11" type="ORF">A9F13_03g01012</name>
</gene>
<keyword evidence="6" id="KW-0862">Zinc</keyword>
<organism evidence="11 12">
    <name type="scientific">Clavispora lusitaniae</name>
    <name type="common">Candida lusitaniae</name>
    <dbReference type="NCBI Taxonomy" id="36911"/>
    <lineage>
        <taxon>Eukaryota</taxon>
        <taxon>Fungi</taxon>
        <taxon>Dikarya</taxon>
        <taxon>Ascomycota</taxon>
        <taxon>Saccharomycotina</taxon>
        <taxon>Pichiomycetes</taxon>
        <taxon>Metschnikowiaceae</taxon>
        <taxon>Clavispora</taxon>
    </lineage>
</organism>
<dbReference type="Gene3D" id="1.10.150.20">
    <property type="entry name" value="5' to 3' exonuclease, C-terminal subdomain"/>
    <property type="match status" value="1"/>
</dbReference>
<feature type="compositionally biased region" description="Basic residues" evidence="9">
    <location>
        <begin position="723"/>
        <end position="735"/>
    </location>
</feature>
<dbReference type="GO" id="GO:0007064">
    <property type="term" value="P:mitotic sister chromatid cohesion"/>
    <property type="evidence" value="ECO:0007669"/>
    <property type="project" value="UniProtKB-ARBA"/>
</dbReference>
<proteinExistence type="predicted"/>
<feature type="region of interest" description="Disordered" evidence="9">
    <location>
        <begin position="211"/>
        <end position="254"/>
    </location>
</feature>
<dbReference type="Pfam" id="PF00817">
    <property type="entry name" value="IMS"/>
    <property type="match status" value="1"/>
</dbReference>
<sequence>MSVLNPTGPKSPPSVLNAESAFVGRELAALNDPSASFASPLACIGLIDLNAFFAQCEQIRLGKTIDDPVVCCQWSSLIAVSYAARKYGIGRMDSLQSAREKCPGLIVGHAAVFRKGEAHWQYLDKLPDQSLHKVSLDPYRRESRKIIKVLKRECDLVEKASVDECYLDFGRAVYARMVEAFPFLESVGPDEPLPPVPSLPSDFYWVGGVQTEEETTKAQDEPAQSETNGEESVQEEKLGSNDVEKPKQPENSPPVQDWDDVCILVASQLLYKARCAIYSELKYTTSGGVGNSKTVAKLAGGFIKPDFQTVVPPRSAKAFFSHFHLSDFTMMGGKTGELVLQKLSVPPDCNSIEYIRENWPLDRIEAQFPSEPQLARKVYELVRGIHHQELKLRTDVKSMMSRKNFTAKNPVNTLSDAFDWIKVFVGDLYGRLVELDDENMNLSASQSQAQGFIYRPRTASIQVTTTSYSRYSKQTSIVVLRDLDKFRHNLEATGFRLFCELMDGTKASEMNSGLRFKDLKLSDLDKTVPIPSLANLSLVVSNFVKTSDANLIDSYGKSGSTENDMKRLFDEINVPKENPPPPPSKVKATRSNSYIKKLFTDFEAQKAEETKTDDAPNTRSGFKEDKQYVEKMFSDFEASTALNRALSESPKKRSKIAEVPSSKPSAPPTSNSLLRELITSRFCSQCNVAVEDVFEHNDFHVALDLSSKLNGDSDAVKEVKSSPSRKTRSVKKGKGKGKDDKSQSRLPF</sequence>
<dbReference type="InterPro" id="IPR036775">
    <property type="entry name" value="DNA_pol_Y-fam_lit_finger_sf"/>
</dbReference>
<dbReference type="SUPFAM" id="SSF56672">
    <property type="entry name" value="DNA/RNA polymerases"/>
    <property type="match status" value="1"/>
</dbReference>
<evidence type="ECO:0000259" key="10">
    <source>
        <dbReference type="PROSITE" id="PS50173"/>
    </source>
</evidence>
<dbReference type="GO" id="GO:0005657">
    <property type="term" value="C:replication fork"/>
    <property type="evidence" value="ECO:0007669"/>
    <property type="project" value="TreeGrafter"/>
</dbReference>
<dbReference type="InterPro" id="IPR001126">
    <property type="entry name" value="UmuC"/>
</dbReference>
<dbReference type="GO" id="GO:0008270">
    <property type="term" value="F:zinc ion binding"/>
    <property type="evidence" value="ECO:0007669"/>
    <property type="project" value="UniProtKB-KW"/>
</dbReference>
<dbReference type="InterPro" id="IPR043128">
    <property type="entry name" value="Rev_trsase/Diguanyl_cyclase"/>
</dbReference>
<dbReference type="Gene3D" id="3.30.70.270">
    <property type="match status" value="1"/>
</dbReference>
<comment type="subcellular location">
    <subcellularLocation>
        <location evidence="1">Nucleus</location>
    </subcellularLocation>
</comment>
<dbReference type="FunFam" id="3.40.1170.60:FF:000008">
    <property type="entry name" value="DNA polymerase eta subunit"/>
    <property type="match status" value="1"/>
</dbReference>
<dbReference type="KEGG" id="clus:A9F13_03g01012"/>
<evidence type="ECO:0000313" key="12">
    <source>
        <dbReference type="Proteomes" id="UP000195602"/>
    </source>
</evidence>
<evidence type="ECO:0000256" key="2">
    <source>
        <dbReference type="ARBA" id="ARBA00022679"/>
    </source>
</evidence>
<dbReference type="Gene3D" id="3.30.1490.100">
    <property type="entry name" value="DNA polymerase, Y-family, little finger domain"/>
    <property type="match status" value="1"/>
</dbReference>
<evidence type="ECO:0000256" key="5">
    <source>
        <dbReference type="ARBA" id="ARBA00022771"/>
    </source>
</evidence>
<feature type="compositionally biased region" description="Basic and acidic residues" evidence="9">
    <location>
        <begin position="736"/>
        <end position="748"/>
    </location>
</feature>
<dbReference type="PROSITE" id="PS50173">
    <property type="entry name" value="UMUC"/>
    <property type="match status" value="1"/>
</dbReference>
<keyword evidence="4" id="KW-0227">DNA damage</keyword>
<name>A0AA91Q3E6_CLALS</name>
<dbReference type="PANTHER" id="PTHR45873:SF1">
    <property type="entry name" value="DNA POLYMERASE ETA"/>
    <property type="match status" value="1"/>
</dbReference>
<keyword evidence="11" id="KW-0548">Nucleotidyltransferase</keyword>
<dbReference type="EMBL" id="LYUB02000003">
    <property type="protein sequence ID" value="OVF09973.1"/>
    <property type="molecule type" value="Genomic_DNA"/>
</dbReference>
<dbReference type="InterPro" id="IPR041298">
    <property type="entry name" value="UBZ3"/>
</dbReference>
<keyword evidence="5" id="KW-0863">Zinc-finger</keyword>
<protein>
    <submittedName>
        <fullName evidence="11">DNA-directed DNA polymerase</fullName>
    </submittedName>
</protein>
<dbReference type="GO" id="GO:0003887">
    <property type="term" value="F:DNA-directed DNA polymerase activity"/>
    <property type="evidence" value="ECO:0007669"/>
    <property type="project" value="UniProtKB-KW"/>
</dbReference>
<evidence type="ECO:0000313" key="11">
    <source>
        <dbReference type="EMBL" id="OVF09973.1"/>
    </source>
</evidence>
<dbReference type="InterPro" id="IPR052230">
    <property type="entry name" value="DNA_polymerase_eta"/>
</dbReference>
<dbReference type="GO" id="GO:0042276">
    <property type="term" value="P:error-prone translesion synthesis"/>
    <property type="evidence" value="ECO:0007669"/>
    <property type="project" value="TreeGrafter"/>
</dbReference>
<feature type="region of interest" description="Disordered" evidence="9">
    <location>
        <begin position="644"/>
        <end position="671"/>
    </location>
</feature>
<dbReference type="PANTHER" id="PTHR45873">
    <property type="entry name" value="DNA POLYMERASE ETA"/>
    <property type="match status" value="1"/>
</dbReference>
<accession>A0AA91Q3E6</accession>
<dbReference type="SUPFAM" id="SSF100879">
    <property type="entry name" value="Lesion bypass DNA polymerase (Y-family), little finger domain"/>
    <property type="match status" value="1"/>
</dbReference>
<dbReference type="InterPro" id="IPR043502">
    <property type="entry name" value="DNA/RNA_pol_sf"/>
</dbReference>
<keyword evidence="2" id="KW-0808">Transferase</keyword>
<feature type="compositionally biased region" description="Basic and acidic residues" evidence="9">
    <location>
        <begin position="234"/>
        <end position="248"/>
    </location>
</feature>
<feature type="domain" description="UmuC" evidence="10">
    <location>
        <begin position="44"/>
        <end position="332"/>
    </location>
</feature>
<dbReference type="GO" id="GO:0005634">
    <property type="term" value="C:nucleus"/>
    <property type="evidence" value="ECO:0007669"/>
    <property type="project" value="UniProtKB-SubCell"/>
</dbReference>
<dbReference type="GO" id="GO:0009314">
    <property type="term" value="P:response to radiation"/>
    <property type="evidence" value="ECO:0007669"/>
    <property type="project" value="TreeGrafter"/>
</dbReference>
<keyword evidence="8" id="KW-0539">Nucleus</keyword>
<dbReference type="GO" id="GO:0003684">
    <property type="term" value="F:damaged DNA binding"/>
    <property type="evidence" value="ECO:0007669"/>
    <property type="project" value="InterPro"/>
</dbReference>
<keyword evidence="7" id="KW-0234">DNA repair</keyword>
<dbReference type="AlphaFoldDB" id="A0AA91Q3E6"/>
<dbReference type="Gene3D" id="3.40.1170.60">
    <property type="match status" value="1"/>
</dbReference>
<feature type="region of interest" description="Disordered" evidence="9">
    <location>
        <begin position="710"/>
        <end position="748"/>
    </location>
</feature>
<evidence type="ECO:0000256" key="1">
    <source>
        <dbReference type="ARBA" id="ARBA00004123"/>
    </source>
</evidence>